<evidence type="ECO:0000313" key="8">
    <source>
        <dbReference type="Proteomes" id="UP000078541"/>
    </source>
</evidence>
<dbReference type="GO" id="GO:0005739">
    <property type="term" value="C:mitochondrion"/>
    <property type="evidence" value="ECO:0007669"/>
    <property type="project" value="TreeGrafter"/>
</dbReference>
<comment type="cofactor">
    <cofactor evidence="5">
        <name>[2Fe-2S] cluster</name>
        <dbReference type="ChEBI" id="CHEBI:190135"/>
    </cofactor>
</comment>
<dbReference type="Pfam" id="PF09360">
    <property type="entry name" value="zf-CDGSH"/>
    <property type="match status" value="2"/>
</dbReference>
<keyword evidence="2" id="KW-0479">Metal-binding</keyword>
<dbReference type="GO" id="GO:0051537">
    <property type="term" value="F:2 iron, 2 sulfur cluster binding"/>
    <property type="evidence" value="ECO:0007669"/>
    <property type="project" value="UniProtKB-KW"/>
</dbReference>
<evidence type="ECO:0000256" key="1">
    <source>
        <dbReference type="ARBA" id="ARBA00022714"/>
    </source>
</evidence>
<dbReference type="InterPro" id="IPR042216">
    <property type="entry name" value="MitoNEET_CISD"/>
</dbReference>
<gene>
    <name evidence="7" type="ORF">ALC56_12785</name>
</gene>
<dbReference type="EMBL" id="KQ981923">
    <property type="protein sequence ID" value="KYN32969.1"/>
    <property type="molecule type" value="Genomic_DNA"/>
</dbReference>
<keyword evidence="8" id="KW-1185">Reference proteome</keyword>
<organism evidence="7 8">
    <name type="scientific">Trachymyrmex septentrionalis</name>
    <dbReference type="NCBI Taxonomy" id="34720"/>
    <lineage>
        <taxon>Eukaryota</taxon>
        <taxon>Metazoa</taxon>
        <taxon>Ecdysozoa</taxon>
        <taxon>Arthropoda</taxon>
        <taxon>Hexapoda</taxon>
        <taxon>Insecta</taxon>
        <taxon>Pterygota</taxon>
        <taxon>Neoptera</taxon>
        <taxon>Endopterygota</taxon>
        <taxon>Hymenoptera</taxon>
        <taxon>Apocrita</taxon>
        <taxon>Aculeata</taxon>
        <taxon>Formicoidea</taxon>
        <taxon>Formicidae</taxon>
        <taxon>Myrmicinae</taxon>
        <taxon>Trachymyrmex</taxon>
    </lineage>
</organism>
<protein>
    <submittedName>
        <fullName evidence="7">CDGSH iron-sulfur domain-containing protein 3, mitochondrial</fullName>
    </submittedName>
</protein>
<dbReference type="SMART" id="SM00704">
    <property type="entry name" value="ZnF_CDGSH"/>
    <property type="match status" value="2"/>
</dbReference>
<dbReference type="AlphaFoldDB" id="A0A195EYK6"/>
<feature type="domain" description="Iron-binding zinc finger CDGSH type" evidence="6">
    <location>
        <begin position="132"/>
        <end position="169"/>
    </location>
</feature>
<dbReference type="PANTHER" id="PTHR46491">
    <property type="entry name" value="CDGSH IRON SULFUR DOMAIN PROTEIN HOMOLOG"/>
    <property type="match status" value="1"/>
</dbReference>
<reference evidence="7 8" key="1">
    <citation type="submission" date="2016-03" db="EMBL/GenBank/DDBJ databases">
        <title>Trachymyrmex septentrionalis WGS genome.</title>
        <authorList>
            <person name="Nygaard S."/>
            <person name="Hu H."/>
            <person name="Boomsma J."/>
            <person name="Zhang G."/>
        </authorList>
    </citation>
    <scope>NUCLEOTIDE SEQUENCE [LARGE SCALE GENOMIC DNA]</scope>
    <source>
        <strain evidence="7">Tsep2-gDNA-1</strain>
        <tissue evidence="7">Whole body</tissue>
    </source>
</reference>
<name>A0A195EYK6_9HYME</name>
<dbReference type="InterPro" id="IPR018967">
    <property type="entry name" value="FeS-contain_CDGSH-typ"/>
</dbReference>
<dbReference type="Proteomes" id="UP000078541">
    <property type="component" value="Unassembled WGS sequence"/>
</dbReference>
<keyword evidence="3" id="KW-0408">Iron</keyword>
<dbReference type="PANTHER" id="PTHR46491:SF3">
    <property type="entry name" value="CDGSH IRON-SULFUR DOMAIN-CONTAINING PROTEIN 3, MITOCHONDRIAL"/>
    <property type="match status" value="1"/>
</dbReference>
<dbReference type="Gene3D" id="3.40.5.90">
    <property type="entry name" value="CDGSH iron-sulfur domain, mitoNEET-type"/>
    <property type="match status" value="2"/>
</dbReference>
<dbReference type="STRING" id="34720.A0A195EYK6"/>
<evidence type="ECO:0000313" key="7">
    <source>
        <dbReference type="EMBL" id="KYN32969.1"/>
    </source>
</evidence>
<evidence type="ECO:0000256" key="3">
    <source>
        <dbReference type="ARBA" id="ARBA00023004"/>
    </source>
</evidence>
<keyword evidence="1" id="KW-0001">2Fe-2S</keyword>
<keyword evidence="4" id="KW-0411">Iron-sulfur</keyword>
<proteinExistence type="predicted"/>
<accession>A0A195EYK6</accession>
<sequence>MRAISQEEPARTLFLPPALLRPLRLPRMTEVVLSTITQLRIPSRQVVASVSPQDIISRFSTKKTDSPSIPVNPLKDIYSANDQTGTGAIYDKKPFRILLTAGKNYSWCLCGQSKNQPFCDGTHKDIFLKIKLRPIRFTVTETKNYWLCNCKQTSNRPFCDGTHKRQDIQEKKM</sequence>
<evidence type="ECO:0000256" key="4">
    <source>
        <dbReference type="ARBA" id="ARBA00023014"/>
    </source>
</evidence>
<evidence type="ECO:0000259" key="6">
    <source>
        <dbReference type="SMART" id="SM00704"/>
    </source>
</evidence>
<evidence type="ECO:0000256" key="2">
    <source>
        <dbReference type="ARBA" id="ARBA00022723"/>
    </source>
</evidence>
<evidence type="ECO:0000256" key="5">
    <source>
        <dbReference type="ARBA" id="ARBA00034078"/>
    </source>
</evidence>
<dbReference type="InterPro" id="IPR052950">
    <property type="entry name" value="CISD"/>
</dbReference>
<dbReference type="GO" id="GO:0046872">
    <property type="term" value="F:metal ion binding"/>
    <property type="evidence" value="ECO:0007669"/>
    <property type="project" value="UniProtKB-KW"/>
</dbReference>
<feature type="domain" description="Iron-binding zinc finger CDGSH type" evidence="6">
    <location>
        <begin position="92"/>
        <end position="129"/>
    </location>
</feature>